<dbReference type="SMART" id="SM01080">
    <property type="entry name" value="CHASE2"/>
    <property type="match status" value="1"/>
</dbReference>
<dbReference type="Pfam" id="PF05226">
    <property type="entry name" value="CHASE2"/>
    <property type="match status" value="1"/>
</dbReference>
<evidence type="ECO:0000259" key="2">
    <source>
        <dbReference type="SMART" id="SM01080"/>
    </source>
</evidence>
<evidence type="ECO:0000256" key="1">
    <source>
        <dbReference type="SAM" id="Phobius"/>
    </source>
</evidence>
<feature type="domain" description="CHASE2" evidence="2">
    <location>
        <begin position="412"/>
        <end position="722"/>
    </location>
</feature>
<dbReference type="RefSeq" id="WP_039739077.1">
    <property type="nucleotide sequence ID" value="NZ_JTCM02000056.1"/>
</dbReference>
<keyword evidence="1" id="KW-1133">Transmembrane helix</keyword>
<dbReference type="Pfam" id="PF12770">
    <property type="entry name" value="CHAT"/>
    <property type="match status" value="1"/>
</dbReference>
<sequence length="786" mass="88413">MSKLVVLNLGRGDLRRGFPSVTVQLWEEGNPIAMQFTGSLPPASSLWQLYRRWQLLYQLLYEALYPSLGWRKYVNKEDEEIEIDEDDVTNISSVDFINLCDDLSQGINTWLKSEAFRNIDQKLRTTLAPDEEIRVILATEDEEVKRLPWHLWDLFEDYQSSIVGISAAEIERVKPLSKKPGDKLRILAIIGNSEGIDVQKDRAILEQLPGAETVFLVEPQRQELDKWLWDKQGWDILFFAGHGSTQTDGETGRIHINKTDCLTVPQLKNALKAAIARGLRLAIFNSCDGLSLARNLASLQIPQMIVMREPVPDLVAQEFLKHFLAAFADGESFYLAVREAQDRLQGLENEFPCASWLPVMCQNPSEAPLVWQKPIVAPKRKSSPNRRILRIAFQVSLIVTALIIAMRSLGILQSSELKSFDYVMRSRPYEAQDQRILVVGITEADVRTQSAKERGGASLSDKTLALVVRKLEQFEPRAIGLDIYRENPVSADYASLAKTMQNSDRFFAICKTSEDDKNPGIPPPPEVSVQRQGFSDVLTDPDGVIRRQLLAMAPALPCLTDKSFSFRLASRYLADFGIIPQLNPEKNFQLGNVVFKNLESNSGGYHGIDNLGHQVLLNWRSSPAIAPQVTLKQVLNNELTPDLLRDRIVIIGTTAESYHDYWSTPYSAQKMPYQPMSGIVVQAHMVSQILSAVLDRRPLLSVLPKWGEVIWIWCWSIGGGMIAWYFRSPLHLGIAIACGLAILYGVCLYILIQGIWIPLVPSALVFLACSVIVAVYTKNWGVESRK</sequence>
<dbReference type="InterPro" id="IPR007890">
    <property type="entry name" value="CHASE2"/>
</dbReference>
<evidence type="ECO:0000313" key="3">
    <source>
        <dbReference type="EMBL" id="NEU75040.1"/>
    </source>
</evidence>
<dbReference type="AlphaFoldDB" id="A0A846HEK3"/>
<organism evidence="3 4">
    <name type="scientific">Hassallia byssoidea VB512170</name>
    <dbReference type="NCBI Taxonomy" id="1304833"/>
    <lineage>
        <taxon>Bacteria</taxon>
        <taxon>Bacillati</taxon>
        <taxon>Cyanobacteriota</taxon>
        <taxon>Cyanophyceae</taxon>
        <taxon>Nostocales</taxon>
        <taxon>Tolypothrichaceae</taxon>
        <taxon>Hassallia</taxon>
    </lineage>
</organism>
<keyword evidence="1" id="KW-0472">Membrane</keyword>
<feature type="transmembrane region" description="Helical" evidence="1">
    <location>
        <begin position="706"/>
        <end position="726"/>
    </location>
</feature>
<comment type="caution">
    <text evidence="3">The sequence shown here is derived from an EMBL/GenBank/DDBJ whole genome shotgun (WGS) entry which is preliminary data.</text>
</comment>
<reference evidence="3 4" key="1">
    <citation type="journal article" date="2015" name="Genome Announc.">
        <title>Draft Genome Sequence of Cyanobacterium Hassallia byssoidea Strain VB512170, Isolated from Monuments in India.</title>
        <authorList>
            <person name="Singh D."/>
            <person name="Chandrababunaidu M.M."/>
            <person name="Panda A."/>
            <person name="Sen D."/>
            <person name="Bhattacharyya S."/>
            <person name="Adhikary S.P."/>
            <person name="Tripathy S."/>
        </authorList>
    </citation>
    <scope>NUCLEOTIDE SEQUENCE [LARGE SCALE GENOMIC DNA]</scope>
    <source>
        <strain evidence="3 4">VB512170</strain>
    </source>
</reference>
<feature type="transmembrane region" description="Helical" evidence="1">
    <location>
        <begin position="759"/>
        <end position="777"/>
    </location>
</feature>
<keyword evidence="4" id="KW-1185">Reference proteome</keyword>
<accession>A0A846HEK3</accession>
<dbReference type="Proteomes" id="UP000031549">
    <property type="component" value="Unassembled WGS sequence"/>
</dbReference>
<gene>
    <name evidence="3" type="ORF">PI95_021395</name>
</gene>
<keyword evidence="1" id="KW-0812">Transmembrane</keyword>
<name>A0A846HEK3_9CYAN</name>
<evidence type="ECO:0000313" key="4">
    <source>
        <dbReference type="Proteomes" id="UP000031549"/>
    </source>
</evidence>
<protein>
    <submittedName>
        <fullName evidence="3">CHASE2 domain-containing protein</fullName>
    </submittedName>
</protein>
<dbReference type="InterPro" id="IPR024983">
    <property type="entry name" value="CHAT_dom"/>
</dbReference>
<feature type="transmembrane region" description="Helical" evidence="1">
    <location>
        <begin position="732"/>
        <end position="752"/>
    </location>
</feature>
<proteinExistence type="predicted"/>
<dbReference type="EMBL" id="JTCM02000056">
    <property type="protein sequence ID" value="NEU75040.1"/>
    <property type="molecule type" value="Genomic_DNA"/>
</dbReference>